<dbReference type="PROSITE" id="PS00211">
    <property type="entry name" value="ABC_TRANSPORTER_1"/>
    <property type="match status" value="1"/>
</dbReference>
<feature type="transmembrane region" description="Helical" evidence="8">
    <location>
        <begin position="258"/>
        <end position="279"/>
    </location>
</feature>
<feature type="transmembrane region" description="Helical" evidence="8">
    <location>
        <begin position="729"/>
        <end position="748"/>
    </location>
</feature>
<name>A0A7K3VW96_9ACTN</name>
<dbReference type="InterPro" id="IPR039421">
    <property type="entry name" value="Type_1_exporter"/>
</dbReference>
<dbReference type="InterPro" id="IPR003439">
    <property type="entry name" value="ABC_transporter-like_ATP-bd"/>
</dbReference>
<comment type="caution">
    <text evidence="11">The sequence shown here is derived from an EMBL/GenBank/DDBJ whole genome shotgun (WGS) entry which is preliminary data.</text>
</comment>
<feature type="domain" description="ABC transmembrane type-1" evidence="10">
    <location>
        <begin position="619"/>
        <end position="865"/>
    </location>
</feature>
<dbReference type="CDD" id="cd18584">
    <property type="entry name" value="ABC_6TM_AarD_CydD"/>
    <property type="match status" value="1"/>
</dbReference>
<reference evidence="11 12" key="1">
    <citation type="submission" date="2020-02" db="EMBL/GenBank/DDBJ databases">
        <title>Geodermatophilus sabuli CPCC 205279 I12A-02694.</title>
        <authorList>
            <person name="Jiang Z."/>
        </authorList>
    </citation>
    <scope>NUCLEOTIDE SEQUENCE [LARGE SCALE GENOMIC DNA]</scope>
    <source>
        <strain evidence="11 12">I12A-02694</strain>
    </source>
</reference>
<evidence type="ECO:0000256" key="2">
    <source>
        <dbReference type="ARBA" id="ARBA00022692"/>
    </source>
</evidence>
<keyword evidence="3" id="KW-0547">Nucleotide-binding</keyword>
<dbReference type="EMBL" id="JAAGWF010000004">
    <property type="protein sequence ID" value="NEK56919.1"/>
    <property type="molecule type" value="Genomic_DNA"/>
</dbReference>
<evidence type="ECO:0000256" key="7">
    <source>
        <dbReference type="SAM" id="MobiDB-lite"/>
    </source>
</evidence>
<feature type="transmembrane region" description="Helical" evidence="8">
    <location>
        <begin position="179"/>
        <end position="199"/>
    </location>
</feature>
<dbReference type="PROSITE" id="PS50893">
    <property type="entry name" value="ABC_TRANSPORTER_2"/>
    <property type="match status" value="2"/>
</dbReference>
<dbReference type="PANTHER" id="PTHR24221:SF654">
    <property type="entry name" value="ATP-BINDING CASSETTE SUB-FAMILY B MEMBER 6"/>
    <property type="match status" value="1"/>
</dbReference>
<dbReference type="InterPro" id="IPR014223">
    <property type="entry name" value="ABC_CydC/D"/>
</dbReference>
<feature type="transmembrane region" description="Helical" evidence="8">
    <location>
        <begin position="616"/>
        <end position="642"/>
    </location>
</feature>
<dbReference type="Pfam" id="PF00664">
    <property type="entry name" value="ABC_membrane"/>
    <property type="match status" value="1"/>
</dbReference>
<dbReference type="PANTHER" id="PTHR24221">
    <property type="entry name" value="ATP-BINDING CASSETTE SUB-FAMILY B"/>
    <property type="match status" value="1"/>
</dbReference>
<accession>A0A7K3VW96</accession>
<feature type="transmembrane region" description="Helical" evidence="8">
    <location>
        <begin position="754"/>
        <end position="772"/>
    </location>
</feature>
<keyword evidence="2 8" id="KW-0812">Transmembrane</keyword>
<gene>
    <name evidence="11" type="primary">cydC</name>
    <name evidence="11" type="ORF">GCU56_03415</name>
</gene>
<feature type="region of interest" description="Disordered" evidence="7">
    <location>
        <begin position="1"/>
        <end position="27"/>
    </location>
</feature>
<evidence type="ECO:0000313" key="12">
    <source>
        <dbReference type="Proteomes" id="UP000470246"/>
    </source>
</evidence>
<dbReference type="GO" id="GO:0005524">
    <property type="term" value="F:ATP binding"/>
    <property type="evidence" value="ECO:0007669"/>
    <property type="project" value="UniProtKB-KW"/>
</dbReference>
<dbReference type="InterPro" id="IPR011527">
    <property type="entry name" value="ABC1_TM_dom"/>
</dbReference>
<feature type="domain" description="ABC transmembrane type-1" evidence="10">
    <location>
        <begin position="42"/>
        <end position="315"/>
    </location>
</feature>
<evidence type="ECO:0000256" key="1">
    <source>
        <dbReference type="ARBA" id="ARBA00004651"/>
    </source>
</evidence>
<comment type="subcellular location">
    <subcellularLocation>
        <location evidence="1">Cell membrane</location>
        <topology evidence="1">Multi-pass membrane protein</topology>
    </subcellularLocation>
</comment>
<dbReference type="InterPro" id="IPR036640">
    <property type="entry name" value="ABC1_TM_sf"/>
</dbReference>
<feature type="transmembrane region" description="Helical" evidence="8">
    <location>
        <begin position="285"/>
        <end position="302"/>
    </location>
</feature>
<feature type="compositionally biased region" description="Basic and acidic residues" evidence="7">
    <location>
        <begin position="9"/>
        <end position="22"/>
    </location>
</feature>
<dbReference type="SUPFAM" id="SSF52540">
    <property type="entry name" value="P-loop containing nucleoside triphosphate hydrolases"/>
    <property type="match status" value="2"/>
</dbReference>
<dbReference type="InterPro" id="IPR027417">
    <property type="entry name" value="P-loop_NTPase"/>
</dbReference>
<feature type="region of interest" description="Disordered" evidence="7">
    <location>
        <begin position="555"/>
        <end position="607"/>
    </location>
</feature>
<sequence>MTGRSGHGGRPETARSGHEGRLRGPLGALDGVPGMRGALVRAALAALGQTAGLVLLAAGLAHAVARAAGQAEGPVTGPLALATAGVALRAAAGTVGELLADRDARRAEESLRARLVARLADSPAAVAAAGGPGPAAVLATTRLADLGPGLAAYLPALAQTLVVPPVLLVVLAATDLLSAGLVAVTLPLVPVFMVLVGLTTRDRTTAAARALDRIAAHVAELVRGLPVLVGLGRAAEQAAALAELGETSRRRTLSTLRLAFLSSLVLELVATLSVALVAVTVGLRLVHGDLALAVGLTALLLAPEAFAPLRALGSAHHATEDAVLAAAEARAVLTAAAPADPRAGGADDDPRGADLAVTGLTVRYPGRTVPALPRVGLAVRPGELVAVRGASGAGKSTLLATLAGLVAPDAVVEGAVTGVPAGGVAAVPQHPRTTGETVADELRRHAASEPGVDEVVGEAFVVEALARVGAEPLAGRRCDTLSPGELQRVALARALVRVRRGARLLLLDEPTAHLDADAAARVAAVLAGLRGTVSMLLVTHDPALAALADRTVTLPSPAAPDGTPGAASPPRGTPGVWSSVPVRTPGAESPEPRRTSGAASPGARVRGGHRWPRRALVRAVAAGTASAGAGVALTAVSGWLIVRAAETPPVLTLLVAIVGVRAFGLGRAGLRWVERMTAHDAALRLAAGLRVRVWRALAAQGIAADRTPGAALARVVGDVGLVQTLSVRVVPPAAVAGTVTAGTVAALALVSPAAAGAAGLVLGAAAGLVVAVHRRVDAGAARAEGALRVEQLRDTSTALEGAADLRAHGLAARTAADLGRLARSRSRAARTGSRAGALGAGLVGLGTGLAAIAAAWVGSRQGVAGPQVAVLALAPLALAEPLAGLVGALQRRGALADARDRLGAVLTAPVPTDPTDPLPVPVPVRRLTTTDLTAGWPGGPDVLRGLDAEARADGRWLVLRGPSGAGKSTVLAVLLAALRPRGGSYTLEDVPADRLTGDGVRSRMAWLPQETHVFASTIRANLAVAAPRGELSGPGGEARMRAALGASGLGGLLAGLPDGLDTPVGAGGTALSGGERRRLAAARALLADRDVVLLDEPTAHLDPPTAAALVRDLRAALAGRVVVCVTHDDAVEQPGDTVVRLGEPVATLTR</sequence>
<feature type="transmembrane region" description="Helical" evidence="8">
    <location>
        <begin position="835"/>
        <end position="856"/>
    </location>
</feature>
<proteinExistence type="predicted"/>
<feature type="transmembrane region" description="Helical" evidence="8">
    <location>
        <begin position="648"/>
        <end position="666"/>
    </location>
</feature>
<evidence type="ECO:0000256" key="5">
    <source>
        <dbReference type="ARBA" id="ARBA00022989"/>
    </source>
</evidence>
<dbReference type="PROSITE" id="PS50929">
    <property type="entry name" value="ABC_TM1F"/>
    <property type="match status" value="2"/>
</dbReference>
<evidence type="ECO:0000256" key="3">
    <source>
        <dbReference type="ARBA" id="ARBA00022741"/>
    </source>
</evidence>
<dbReference type="Proteomes" id="UP000470246">
    <property type="component" value="Unassembled WGS sequence"/>
</dbReference>
<dbReference type="GO" id="GO:0016887">
    <property type="term" value="F:ATP hydrolysis activity"/>
    <property type="evidence" value="ECO:0007669"/>
    <property type="project" value="InterPro"/>
</dbReference>
<dbReference type="GO" id="GO:0005886">
    <property type="term" value="C:plasma membrane"/>
    <property type="evidence" value="ECO:0007669"/>
    <property type="project" value="UniProtKB-SubCell"/>
</dbReference>
<evidence type="ECO:0000256" key="8">
    <source>
        <dbReference type="SAM" id="Phobius"/>
    </source>
</evidence>
<feature type="domain" description="ABC transporter" evidence="9">
    <location>
        <begin position="927"/>
        <end position="1149"/>
    </location>
</feature>
<dbReference type="Pfam" id="PF00005">
    <property type="entry name" value="ABC_tran"/>
    <property type="match status" value="2"/>
</dbReference>
<keyword evidence="6 8" id="KW-0472">Membrane</keyword>
<dbReference type="SMART" id="SM00382">
    <property type="entry name" value="AAA"/>
    <property type="match status" value="2"/>
</dbReference>
<protein>
    <submittedName>
        <fullName evidence="11">Thiol reductant ABC exporter subunit CydC</fullName>
    </submittedName>
</protein>
<feature type="domain" description="ABC transporter" evidence="9">
    <location>
        <begin position="355"/>
        <end position="582"/>
    </location>
</feature>
<dbReference type="Gene3D" id="3.40.50.300">
    <property type="entry name" value="P-loop containing nucleotide triphosphate hydrolases"/>
    <property type="match status" value="2"/>
</dbReference>
<dbReference type="AlphaFoldDB" id="A0A7K3VW96"/>
<organism evidence="11 12">
    <name type="scientific">Geodermatophilus sabuli</name>
    <dbReference type="NCBI Taxonomy" id="1564158"/>
    <lineage>
        <taxon>Bacteria</taxon>
        <taxon>Bacillati</taxon>
        <taxon>Actinomycetota</taxon>
        <taxon>Actinomycetes</taxon>
        <taxon>Geodermatophilales</taxon>
        <taxon>Geodermatophilaceae</taxon>
        <taxon>Geodermatophilus</taxon>
    </lineage>
</organism>
<dbReference type="InterPro" id="IPR017871">
    <property type="entry name" value="ABC_transporter-like_CS"/>
</dbReference>
<dbReference type="GO" id="GO:0140359">
    <property type="term" value="F:ABC-type transporter activity"/>
    <property type="evidence" value="ECO:0007669"/>
    <property type="project" value="InterPro"/>
</dbReference>
<keyword evidence="12" id="KW-1185">Reference proteome</keyword>
<feature type="transmembrane region" description="Helical" evidence="8">
    <location>
        <begin position="868"/>
        <end position="889"/>
    </location>
</feature>
<dbReference type="SUPFAM" id="SSF90123">
    <property type="entry name" value="ABC transporter transmembrane region"/>
    <property type="match status" value="2"/>
</dbReference>
<dbReference type="InterPro" id="IPR003593">
    <property type="entry name" value="AAA+_ATPase"/>
</dbReference>
<evidence type="ECO:0000313" key="11">
    <source>
        <dbReference type="EMBL" id="NEK56919.1"/>
    </source>
</evidence>
<dbReference type="NCBIfam" id="TIGR02868">
    <property type="entry name" value="CydC"/>
    <property type="match status" value="1"/>
</dbReference>
<feature type="transmembrane region" description="Helical" evidence="8">
    <location>
        <begin position="150"/>
        <end position="173"/>
    </location>
</feature>
<evidence type="ECO:0000256" key="4">
    <source>
        <dbReference type="ARBA" id="ARBA00022840"/>
    </source>
</evidence>
<keyword evidence="5 8" id="KW-1133">Transmembrane helix</keyword>
<dbReference type="Gene3D" id="1.20.1560.10">
    <property type="entry name" value="ABC transporter type 1, transmembrane domain"/>
    <property type="match status" value="2"/>
</dbReference>
<keyword evidence="4" id="KW-0067">ATP-binding</keyword>
<evidence type="ECO:0000259" key="10">
    <source>
        <dbReference type="PROSITE" id="PS50929"/>
    </source>
</evidence>
<dbReference type="GO" id="GO:0034775">
    <property type="term" value="P:glutathione transmembrane transport"/>
    <property type="evidence" value="ECO:0007669"/>
    <property type="project" value="InterPro"/>
</dbReference>
<dbReference type="GO" id="GO:0045454">
    <property type="term" value="P:cell redox homeostasis"/>
    <property type="evidence" value="ECO:0007669"/>
    <property type="project" value="InterPro"/>
</dbReference>
<evidence type="ECO:0000256" key="6">
    <source>
        <dbReference type="ARBA" id="ARBA00023136"/>
    </source>
</evidence>
<evidence type="ECO:0000259" key="9">
    <source>
        <dbReference type="PROSITE" id="PS50893"/>
    </source>
</evidence>